<dbReference type="Gene3D" id="3.40.630.30">
    <property type="match status" value="2"/>
</dbReference>
<evidence type="ECO:0000313" key="4">
    <source>
        <dbReference type="EMBL" id="MEK8051239.1"/>
    </source>
</evidence>
<feature type="domain" description="N-acetyltransferase" evidence="3">
    <location>
        <begin position="199"/>
        <end position="339"/>
    </location>
</feature>
<comment type="caution">
    <text evidence="4">The sequence shown here is derived from an EMBL/GenBank/DDBJ whole genome shotgun (WGS) entry which is preliminary data.</text>
</comment>
<evidence type="ECO:0000256" key="1">
    <source>
        <dbReference type="ARBA" id="ARBA00022679"/>
    </source>
</evidence>
<dbReference type="InterPro" id="IPR000182">
    <property type="entry name" value="GNAT_dom"/>
</dbReference>
<name>A0ABU9CHB1_9BURK</name>
<evidence type="ECO:0000259" key="3">
    <source>
        <dbReference type="PROSITE" id="PS51186"/>
    </source>
</evidence>
<dbReference type="EMBL" id="JBBUTH010000007">
    <property type="protein sequence ID" value="MEK8051239.1"/>
    <property type="molecule type" value="Genomic_DNA"/>
</dbReference>
<dbReference type="RefSeq" id="WP_341410928.1">
    <property type="nucleotide sequence ID" value="NZ_JBBUTH010000007.1"/>
</dbReference>
<reference evidence="4 5" key="1">
    <citation type="submission" date="2024-04" db="EMBL/GenBank/DDBJ databases">
        <title>Novel species of the genus Ideonella isolated from streams.</title>
        <authorList>
            <person name="Lu H."/>
        </authorList>
    </citation>
    <scope>NUCLEOTIDE SEQUENCE [LARGE SCALE GENOMIC DNA]</scope>
    <source>
        <strain evidence="4 5">DXS22W</strain>
    </source>
</reference>
<dbReference type="PANTHER" id="PTHR43420">
    <property type="entry name" value="ACETYLTRANSFERASE"/>
    <property type="match status" value="1"/>
</dbReference>
<keyword evidence="5" id="KW-1185">Reference proteome</keyword>
<dbReference type="SUPFAM" id="SSF55729">
    <property type="entry name" value="Acyl-CoA N-acyltransferases (Nat)"/>
    <property type="match status" value="2"/>
</dbReference>
<dbReference type="InterPro" id="IPR016181">
    <property type="entry name" value="Acyl_CoA_acyltransferase"/>
</dbReference>
<dbReference type="Proteomes" id="UP001365405">
    <property type="component" value="Unassembled WGS sequence"/>
</dbReference>
<dbReference type="PROSITE" id="PS51186">
    <property type="entry name" value="GNAT"/>
    <property type="match status" value="2"/>
</dbReference>
<feature type="domain" description="N-acetyltransferase" evidence="3">
    <location>
        <begin position="9"/>
        <end position="181"/>
    </location>
</feature>
<accession>A0ABU9CHB1</accession>
<keyword evidence="1" id="KW-0808">Transferase</keyword>
<dbReference type="Pfam" id="PF13508">
    <property type="entry name" value="Acetyltransf_7"/>
    <property type="match status" value="1"/>
</dbReference>
<gene>
    <name evidence="4" type="ORF">AACH10_13395</name>
</gene>
<organism evidence="4 5">
    <name type="scientific">Pseudaquabacterium inlustre</name>
    <dbReference type="NCBI Taxonomy" id="2984192"/>
    <lineage>
        <taxon>Bacteria</taxon>
        <taxon>Pseudomonadati</taxon>
        <taxon>Pseudomonadota</taxon>
        <taxon>Betaproteobacteria</taxon>
        <taxon>Burkholderiales</taxon>
        <taxon>Sphaerotilaceae</taxon>
        <taxon>Pseudaquabacterium</taxon>
    </lineage>
</organism>
<proteinExistence type="predicted"/>
<protein>
    <submittedName>
        <fullName evidence="4">GNAT family N-acetyltransferase</fullName>
    </submittedName>
</protein>
<sequence length="340" mass="36724">MAGVNDACVQIRRATADDAACLSAVATQVFLETYATQGVRPDLAQEAKDQYAEPVFAQRLALPDVEMFVAVAEGGGLVGFVDVQHGRACPVPAWAGSEVLRLYVLRAFQGRGLGRALLQRAEQAARGAPVQPAGALWLTAWVGNGRALRFYPQAGFRDVGRTTYVIHGVGYENVVFAKTLRAEAGAAAVADAVPTHVDALVWSSTVADVDWHELASLYRRAPLGNKSAADLQTVFGHSRYRWLVRQRGQLVAAGRALADGGDCSYICDVAVLPEWQGTGLGRQIVQRLVDDSRGYRKIILYSVPGKEGFYRKLGFGHMLTAMAIFRDRDAAIARGHLAVD</sequence>
<keyword evidence="2" id="KW-0012">Acyltransferase</keyword>
<dbReference type="CDD" id="cd04301">
    <property type="entry name" value="NAT_SF"/>
    <property type="match status" value="2"/>
</dbReference>
<evidence type="ECO:0000313" key="5">
    <source>
        <dbReference type="Proteomes" id="UP001365405"/>
    </source>
</evidence>
<dbReference type="Pfam" id="PF00583">
    <property type="entry name" value="Acetyltransf_1"/>
    <property type="match status" value="1"/>
</dbReference>
<evidence type="ECO:0000256" key="2">
    <source>
        <dbReference type="ARBA" id="ARBA00023315"/>
    </source>
</evidence>
<dbReference type="InterPro" id="IPR050680">
    <property type="entry name" value="YpeA/RimI_acetyltransf"/>
</dbReference>